<evidence type="ECO:0000313" key="4">
    <source>
        <dbReference type="Proteomes" id="UP000319383"/>
    </source>
</evidence>
<dbReference type="PANTHER" id="PTHR30093">
    <property type="entry name" value="GENERAL SECRETION PATHWAY PROTEIN G"/>
    <property type="match status" value="1"/>
</dbReference>
<dbReference type="SUPFAM" id="SSF54523">
    <property type="entry name" value="Pili subunits"/>
    <property type="match status" value="1"/>
</dbReference>
<evidence type="ECO:0000256" key="1">
    <source>
        <dbReference type="SAM" id="Phobius"/>
    </source>
</evidence>
<dbReference type="InterPro" id="IPR011453">
    <property type="entry name" value="DUF1559"/>
</dbReference>
<dbReference type="Gene3D" id="3.30.700.10">
    <property type="entry name" value="Glycoprotein, Type 4 Pilin"/>
    <property type="match status" value="1"/>
</dbReference>
<organism evidence="3 4">
    <name type="scientific">Symmachiella dynata</name>
    <dbReference type="NCBI Taxonomy" id="2527995"/>
    <lineage>
        <taxon>Bacteria</taxon>
        <taxon>Pseudomonadati</taxon>
        <taxon>Planctomycetota</taxon>
        <taxon>Planctomycetia</taxon>
        <taxon>Planctomycetales</taxon>
        <taxon>Planctomycetaceae</taxon>
        <taxon>Symmachiella</taxon>
    </lineage>
</organism>
<reference evidence="3 4" key="1">
    <citation type="submission" date="2019-02" db="EMBL/GenBank/DDBJ databases">
        <title>Deep-cultivation of Planctomycetes and their phenomic and genomic characterization uncovers novel biology.</title>
        <authorList>
            <person name="Wiegand S."/>
            <person name="Jogler M."/>
            <person name="Boedeker C."/>
            <person name="Pinto D."/>
            <person name="Vollmers J."/>
            <person name="Rivas-Marin E."/>
            <person name="Kohn T."/>
            <person name="Peeters S.H."/>
            <person name="Heuer A."/>
            <person name="Rast P."/>
            <person name="Oberbeckmann S."/>
            <person name="Bunk B."/>
            <person name="Jeske O."/>
            <person name="Meyerdierks A."/>
            <person name="Storesund J.E."/>
            <person name="Kallscheuer N."/>
            <person name="Luecker S."/>
            <person name="Lage O.M."/>
            <person name="Pohl T."/>
            <person name="Merkel B.J."/>
            <person name="Hornburger P."/>
            <person name="Mueller R.-W."/>
            <person name="Bruemmer F."/>
            <person name="Labrenz M."/>
            <person name="Spormann A.M."/>
            <person name="Op den Camp H."/>
            <person name="Overmann J."/>
            <person name="Amann R."/>
            <person name="Jetten M.S.M."/>
            <person name="Mascher T."/>
            <person name="Medema M.H."/>
            <person name="Devos D.P."/>
            <person name="Kaster A.-K."/>
            <person name="Ovreas L."/>
            <person name="Rohde M."/>
            <person name="Galperin M.Y."/>
            <person name="Jogler C."/>
        </authorList>
    </citation>
    <scope>NUCLEOTIDE SEQUENCE [LARGE SCALE GENOMIC DNA]</scope>
    <source>
        <strain evidence="3 4">Mal52</strain>
    </source>
</reference>
<feature type="transmembrane region" description="Helical" evidence="1">
    <location>
        <begin position="12"/>
        <end position="36"/>
    </location>
</feature>
<accession>A0A517ZSV1</accession>
<dbReference type="KEGG" id="sdyn:Mal52_40240"/>
<dbReference type="NCBIfam" id="TIGR04294">
    <property type="entry name" value="pre_pil_HX9DG"/>
    <property type="match status" value="1"/>
</dbReference>
<dbReference type="NCBIfam" id="TIGR02532">
    <property type="entry name" value="IV_pilin_GFxxxE"/>
    <property type="match status" value="1"/>
</dbReference>
<dbReference type="Pfam" id="PF07963">
    <property type="entry name" value="N_methyl"/>
    <property type="match status" value="1"/>
</dbReference>
<keyword evidence="1" id="KW-0472">Membrane</keyword>
<dbReference type="PANTHER" id="PTHR30093:SF2">
    <property type="entry name" value="TYPE II SECRETION SYSTEM PROTEIN H"/>
    <property type="match status" value="1"/>
</dbReference>
<keyword evidence="1" id="KW-0812">Transmembrane</keyword>
<feature type="domain" description="DUF1559" evidence="2">
    <location>
        <begin position="37"/>
        <end position="336"/>
    </location>
</feature>
<gene>
    <name evidence="3" type="ORF">Mal52_40240</name>
</gene>
<sequence>MRLSFSAHKRRAFTLIELLVVIAIIAILIALLLPAVQQAREAARRTQCRNNLKQLGLAMHNYHDVFLMFPIGGISDLDGNVFSGALTASLPYFDQGNLENLYDYSLQWTDQPAGVQATPINSLICPSVPTENTAFDPVLEFALPGLGTGGLTHYMLSKGINDAICYEGGHPVYGPAAFGNIPSSERGMFNLDQSTRIAKITDGTSNTFMMGEGAGGETFPLCTGVGCTDPTTAQSPLNPGVNRNADVFWVSPEPSNDGYTTTVGLHTASVFCSTVERLNKNPVTTSEIIVAGLLDCRSSINGGPHWMSNFRSAHTGGGFFLLADGSVRFVNDSIDLTQYRQFSTIAGGEIVSFE</sequence>
<dbReference type="Proteomes" id="UP000319383">
    <property type="component" value="Chromosome"/>
</dbReference>
<proteinExistence type="predicted"/>
<dbReference type="InterPro" id="IPR012902">
    <property type="entry name" value="N_methyl_site"/>
</dbReference>
<dbReference type="Pfam" id="PF07596">
    <property type="entry name" value="SBP_bac_10"/>
    <property type="match status" value="1"/>
</dbReference>
<evidence type="ECO:0000259" key="2">
    <source>
        <dbReference type="Pfam" id="PF07596"/>
    </source>
</evidence>
<keyword evidence="1" id="KW-1133">Transmembrane helix</keyword>
<dbReference type="InterPro" id="IPR027558">
    <property type="entry name" value="Pre_pil_HX9DG_C"/>
</dbReference>
<dbReference type="InterPro" id="IPR045584">
    <property type="entry name" value="Pilin-like"/>
</dbReference>
<protein>
    <submittedName>
        <fullName evidence="3">Putative major pilin subunit</fullName>
    </submittedName>
</protein>
<evidence type="ECO:0000313" key="3">
    <source>
        <dbReference type="EMBL" id="QDU45530.1"/>
    </source>
</evidence>
<keyword evidence="4" id="KW-1185">Reference proteome</keyword>
<dbReference type="AlphaFoldDB" id="A0A517ZSV1"/>
<dbReference type="EMBL" id="CP036276">
    <property type="protein sequence ID" value="QDU45530.1"/>
    <property type="molecule type" value="Genomic_DNA"/>
</dbReference>
<name>A0A517ZSV1_9PLAN</name>